<protein>
    <submittedName>
        <fullName evidence="2">Uncharacterized protein</fullName>
    </submittedName>
</protein>
<dbReference type="Proteomes" id="UP000699462">
    <property type="component" value="Unassembled WGS sequence"/>
</dbReference>
<dbReference type="EMBL" id="JTDF01002824">
    <property type="protein sequence ID" value="KAF8568405.1"/>
    <property type="molecule type" value="Genomic_DNA"/>
</dbReference>
<gene>
    <name evidence="2" type="ORF">P879_01376</name>
</gene>
<proteinExistence type="predicted"/>
<name>A0A8T0DKI9_9TREM</name>
<evidence type="ECO:0000256" key="1">
    <source>
        <dbReference type="SAM" id="MobiDB-lite"/>
    </source>
</evidence>
<reference evidence="2 3" key="1">
    <citation type="submission" date="2019-07" db="EMBL/GenBank/DDBJ databases">
        <title>Annotation for the trematode Paragonimus westermani.</title>
        <authorList>
            <person name="Choi Y.-J."/>
        </authorList>
    </citation>
    <scope>NUCLEOTIDE SEQUENCE [LARGE SCALE GENOMIC DNA]</scope>
    <source>
        <strain evidence="2">180907_Pwestermani</strain>
    </source>
</reference>
<dbReference type="AlphaFoldDB" id="A0A8T0DKI9"/>
<evidence type="ECO:0000313" key="3">
    <source>
        <dbReference type="Proteomes" id="UP000699462"/>
    </source>
</evidence>
<comment type="caution">
    <text evidence="2">The sequence shown here is derived from an EMBL/GenBank/DDBJ whole genome shotgun (WGS) entry which is preliminary data.</text>
</comment>
<organism evidence="2 3">
    <name type="scientific">Paragonimus westermani</name>
    <dbReference type="NCBI Taxonomy" id="34504"/>
    <lineage>
        <taxon>Eukaryota</taxon>
        <taxon>Metazoa</taxon>
        <taxon>Spiralia</taxon>
        <taxon>Lophotrochozoa</taxon>
        <taxon>Platyhelminthes</taxon>
        <taxon>Trematoda</taxon>
        <taxon>Digenea</taxon>
        <taxon>Plagiorchiida</taxon>
        <taxon>Troglotremata</taxon>
        <taxon>Troglotrematidae</taxon>
        <taxon>Paragonimus</taxon>
    </lineage>
</organism>
<keyword evidence="3" id="KW-1185">Reference proteome</keyword>
<evidence type="ECO:0000313" key="2">
    <source>
        <dbReference type="EMBL" id="KAF8568405.1"/>
    </source>
</evidence>
<feature type="region of interest" description="Disordered" evidence="1">
    <location>
        <begin position="78"/>
        <end position="97"/>
    </location>
</feature>
<accession>A0A8T0DKI9</accession>
<sequence length="113" mass="12299">MDIMGEAMNEIPGRLDALLPAYKILATSLAFSQISRFQSRIVRSTFGSSQYRSGPPDPGTSWCGDVKIGQLIGGLIRFPPAPSPESSKSSLNERRSMDLSINRIPTISVDDNN</sequence>